<evidence type="ECO:0000313" key="13">
    <source>
        <dbReference type="EMBL" id="KXU15730.1"/>
    </source>
</evidence>
<dbReference type="PATRIC" id="fig|1303.87.peg.1115"/>
<evidence type="ECO:0000313" key="14">
    <source>
        <dbReference type="Proteomes" id="UP000072989"/>
    </source>
</evidence>
<dbReference type="InterPro" id="IPR050559">
    <property type="entry name" value="P-Pant_transferase_sf"/>
</dbReference>
<dbReference type="Pfam" id="PF01648">
    <property type="entry name" value="ACPS"/>
    <property type="match status" value="1"/>
</dbReference>
<reference evidence="13 14" key="1">
    <citation type="submission" date="2016-01" db="EMBL/GenBank/DDBJ databases">
        <title>Highly variable Streptococcus oralis are common among viridans streptococci isolated from primates.</title>
        <authorList>
            <person name="Denapaite D."/>
            <person name="Rieger M."/>
            <person name="Koendgen S."/>
            <person name="Brueckner R."/>
            <person name="Ochigava I."/>
            <person name="Kappeler P."/>
            <person name="Maetz-Rensing K."/>
            <person name="Leendertz F."/>
            <person name="Hakenbeck R."/>
        </authorList>
    </citation>
    <scope>NUCLEOTIDE SEQUENCE [LARGE SCALE GENOMIC DNA]</scope>
    <source>
        <strain evidence="13 14">DD17</strain>
    </source>
</reference>
<evidence type="ECO:0000256" key="4">
    <source>
        <dbReference type="ARBA" id="ARBA00022516"/>
    </source>
</evidence>
<keyword evidence="7 11" id="KW-0276">Fatty acid metabolism</keyword>
<evidence type="ECO:0000256" key="6">
    <source>
        <dbReference type="ARBA" id="ARBA00022723"/>
    </source>
</evidence>
<keyword evidence="6 11" id="KW-0479">Metal-binding</keyword>
<evidence type="ECO:0000259" key="12">
    <source>
        <dbReference type="Pfam" id="PF01648"/>
    </source>
</evidence>
<dbReference type="PANTHER" id="PTHR12215">
    <property type="entry name" value="PHOSPHOPANTETHEINE TRANSFERASE"/>
    <property type="match status" value="1"/>
</dbReference>
<comment type="catalytic activity">
    <reaction evidence="11">
        <text>apo-[ACP] + CoA = holo-[ACP] + adenosine 3',5'-bisphosphate + H(+)</text>
        <dbReference type="Rhea" id="RHEA:12068"/>
        <dbReference type="Rhea" id="RHEA-COMP:9685"/>
        <dbReference type="Rhea" id="RHEA-COMP:9690"/>
        <dbReference type="ChEBI" id="CHEBI:15378"/>
        <dbReference type="ChEBI" id="CHEBI:29999"/>
        <dbReference type="ChEBI" id="CHEBI:57287"/>
        <dbReference type="ChEBI" id="CHEBI:58343"/>
        <dbReference type="ChEBI" id="CHEBI:64479"/>
        <dbReference type="EC" id="2.7.8.7"/>
    </reaction>
</comment>
<keyword evidence="4 11" id="KW-0444">Lipid biosynthesis</keyword>
<dbReference type="GO" id="GO:0019878">
    <property type="term" value="P:lysine biosynthetic process via aminoadipic acid"/>
    <property type="evidence" value="ECO:0007669"/>
    <property type="project" value="TreeGrafter"/>
</dbReference>
<dbReference type="HAMAP" id="MF_00101">
    <property type="entry name" value="AcpS"/>
    <property type="match status" value="1"/>
</dbReference>
<dbReference type="AlphaFoldDB" id="A0A139RLV4"/>
<dbReference type="SUPFAM" id="SSF56214">
    <property type="entry name" value="4'-phosphopantetheinyl transferase"/>
    <property type="match status" value="1"/>
</dbReference>
<keyword evidence="10 11" id="KW-0275">Fatty acid biosynthesis</keyword>
<evidence type="ECO:0000256" key="8">
    <source>
        <dbReference type="ARBA" id="ARBA00022842"/>
    </source>
</evidence>
<comment type="function">
    <text evidence="11">Transfers the 4'-phosphopantetheine moiety from coenzyme A to a Ser of acyl-carrier-protein.</text>
</comment>
<proteinExistence type="inferred from homology"/>
<evidence type="ECO:0000256" key="9">
    <source>
        <dbReference type="ARBA" id="ARBA00023098"/>
    </source>
</evidence>
<sequence>MGKYRGFGRRNLYYLDKISEKDGVGGISTPFMSMIVGHGIDIEELASIENAVTRREGFAKRVLTPNEMERFTSLKGRRQIEYLAGRWSAKEAFSKAMGTGIGKLTFQDLEVLNNERGAPYFSQAPFSGKIWLSISHTDQFVTASVILEENHES</sequence>
<evidence type="ECO:0000256" key="3">
    <source>
        <dbReference type="ARBA" id="ARBA00022490"/>
    </source>
</evidence>
<comment type="similarity">
    <text evidence="11">Belongs to the P-Pant transferase superfamily. AcpS family.</text>
</comment>
<comment type="subcellular location">
    <subcellularLocation>
        <location evidence="11">Cytoplasm</location>
    </subcellularLocation>
</comment>
<dbReference type="InterPro" id="IPR002582">
    <property type="entry name" value="ACPS"/>
</dbReference>
<evidence type="ECO:0000256" key="1">
    <source>
        <dbReference type="ARBA" id="ARBA00001946"/>
    </source>
</evidence>
<feature type="binding site" evidence="11">
    <location>
        <position position="91"/>
    </location>
    <ligand>
        <name>Mg(2+)</name>
        <dbReference type="ChEBI" id="CHEBI:18420"/>
    </ligand>
</feature>
<dbReference type="NCBIfam" id="TIGR00556">
    <property type="entry name" value="pantethn_trn"/>
    <property type="match status" value="1"/>
</dbReference>
<feature type="domain" description="4'-phosphopantetheinyl transferase" evidence="12">
    <location>
        <begin position="39"/>
        <end position="134"/>
    </location>
</feature>
<evidence type="ECO:0000256" key="7">
    <source>
        <dbReference type="ARBA" id="ARBA00022832"/>
    </source>
</evidence>
<dbReference type="InterPro" id="IPR008278">
    <property type="entry name" value="4-PPantetheinyl_Trfase_dom"/>
</dbReference>
<evidence type="ECO:0000256" key="2">
    <source>
        <dbReference type="ARBA" id="ARBA00010990"/>
    </source>
</evidence>
<comment type="similarity">
    <text evidence="2">Belongs to the P-Pant transferase superfamily. Gsp/Sfp/HetI/AcpT family.</text>
</comment>
<organism evidence="13 14">
    <name type="scientific">Streptococcus oralis</name>
    <dbReference type="NCBI Taxonomy" id="1303"/>
    <lineage>
        <taxon>Bacteria</taxon>
        <taxon>Bacillati</taxon>
        <taxon>Bacillota</taxon>
        <taxon>Bacilli</taxon>
        <taxon>Lactobacillales</taxon>
        <taxon>Streptococcaceae</taxon>
        <taxon>Streptococcus</taxon>
    </lineage>
</organism>
<dbReference type="EMBL" id="LQZE01000196">
    <property type="protein sequence ID" value="KXU15730.1"/>
    <property type="molecule type" value="Genomic_DNA"/>
</dbReference>
<keyword evidence="3 11" id="KW-0963">Cytoplasm</keyword>
<name>A0A139RLV4_STROR</name>
<gene>
    <name evidence="11" type="primary">acpS</name>
    <name evidence="13" type="ORF">SORDD17_00928</name>
</gene>
<dbReference type="EC" id="2.7.8.7" evidence="11"/>
<evidence type="ECO:0000256" key="11">
    <source>
        <dbReference type="HAMAP-Rule" id="MF_00101"/>
    </source>
</evidence>
<dbReference type="InterPro" id="IPR037143">
    <property type="entry name" value="4-PPantetheinyl_Trfase_dom_sf"/>
</dbReference>
<evidence type="ECO:0000256" key="10">
    <source>
        <dbReference type="ARBA" id="ARBA00023160"/>
    </source>
</evidence>
<keyword evidence="5 11" id="KW-0808">Transferase</keyword>
<dbReference type="InterPro" id="IPR004568">
    <property type="entry name" value="Ppantetheine-prot_Trfase_dom"/>
</dbReference>
<dbReference type="GO" id="GO:0006633">
    <property type="term" value="P:fatty acid biosynthetic process"/>
    <property type="evidence" value="ECO:0007669"/>
    <property type="project" value="UniProtKB-UniRule"/>
</dbReference>
<accession>A0A139RLV4</accession>
<comment type="caution">
    <text evidence="13">The sequence shown here is derived from an EMBL/GenBank/DDBJ whole genome shotgun (WGS) entry which is preliminary data.</text>
</comment>
<protein>
    <recommendedName>
        <fullName evidence="11">Holo-[acyl-carrier-protein] synthase</fullName>
        <shortName evidence="11">Holo-ACP synthase</shortName>
        <ecNumber evidence="11">2.7.8.7</ecNumber>
    </recommendedName>
    <alternativeName>
        <fullName evidence="11">4'-phosphopantetheinyl transferase AcpS</fullName>
    </alternativeName>
</protein>
<evidence type="ECO:0000256" key="5">
    <source>
        <dbReference type="ARBA" id="ARBA00022679"/>
    </source>
</evidence>
<dbReference type="GO" id="GO:0000287">
    <property type="term" value="F:magnesium ion binding"/>
    <property type="evidence" value="ECO:0007669"/>
    <property type="project" value="UniProtKB-UniRule"/>
</dbReference>
<keyword evidence="9 11" id="KW-0443">Lipid metabolism</keyword>
<dbReference type="PANTHER" id="PTHR12215:SF10">
    <property type="entry name" value="L-AMINOADIPATE-SEMIALDEHYDE DEHYDROGENASE-PHOSPHOPANTETHEINYL TRANSFERASE"/>
    <property type="match status" value="1"/>
</dbReference>
<dbReference type="NCBIfam" id="TIGR00516">
    <property type="entry name" value="acpS"/>
    <property type="match status" value="1"/>
</dbReference>
<feature type="binding site" evidence="11">
    <location>
        <position position="41"/>
    </location>
    <ligand>
        <name>Mg(2+)</name>
        <dbReference type="ChEBI" id="CHEBI:18420"/>
    </ligand>
</feature>
<dbReference type="GO" id="GO:0008897">
    <property type="term" value="F:holo-[acyl-carrier-protein] synthase activity"/>
    <property type="evidence" value="ECO:0007669"/>
    <property type="project" value="UniProtKB-UniRule"/>
</dbReference>
<dbReference type="GO" id="GO:0005829">
    <property type="term" value="C:cytosol"/>
    <property type="evidence" value="ECO:0007669"/>
    <property type="project" value="TreeGrafter"/>
</dbReference>
<dbReference type="Gene3D" id="3.90.470.20">
    <property type="entry name" value="4'-phosphopantetheinyl transferase domain"/>
    <property type="match status" value="1"/>
</dbReference>
<comment type="cofactor">
    <cofactor evidence="1 11">
        <name>Mg(2+)</name>
        <dbReference type="ChEBI" id="CHEBI:18420"/>
    </cofactor>
</comment>
<keyword evidence="8 11" id="KW-0460">Magnesium</keyword>
<dbReference type="Proteomes" id="UP000072989">
    <property type="component" value="Unassembled WGS sequence"/>
</dbReference>